<evidence type="ECO:0000256" key="2">
    <source>
        <dbReference type="ARBA" id="ARBA00010790"/>
    </source>
</evidence>
<dbReference type="SUPFAM" id="SSF54373">
    <property type="entry name" value="FAD-linked reductases, C-terminal domain"/>
    <property type="match status" value="1"/>
</dbReference>
<dbReference type="GO" id="GO:0050660">
    <property type="term" value="F:flavin adenine dinucleotide binding"/>
    <property type="evidence" value="ECO:0007669"/>
    <property type="project" value="InterPro"/>
</dbReference>
<accession>A0A4Y9XVD0</accession>
<evidence type="ECO:0000256" key="9">
    <source>
        <dbReference type="SAM" id="SignalP"/>
    </source>
</evidence>
<feature type="active site" description="Proton acceptor" evidence="6">
    <location>
        <position position="621"/>
    </location>
</feature>
<feature type="domain" description="Glucose-methanol-choline oxidoreductase N-terminal" evidence="11">
    <location>
        <begin position="327"/>
        <end position="341"/>
    </location>
</feature>
<dbReference type="EMBL" id="SEOQ01001067">
    <property type="protein sequence ID" value="TFY54096.1"/>
    <property type="molecule type" value="Genomic_DNA"/>
</dbReference>
<dbReference type="PROSITE" id="PS00624">
    <property type="entry name" value="GMC_OXRED_2"/>
    <property type="match status" value="1"/>
</dbReference>
<evidence type="ECO:0000256" key="3">
    <source>
        <dbReference type="ARBA" id="ARBA00022630"/>
    </source>
</evidence>
<feature type="chain" id="PRO_5021494927" description="Glucose-methanol-choline oxidoreductase N-terminal domain-containing protein" evidence="9">
    <location>
        <begin position="18"/>
        <end position="694"/>
    </location>
</feature>
<dbReference type="Gene3D" id="3.50.50.60">
    <property type="entry name" value="FAD/NAD(P)-binding domain"/>
    <property type="match status" value="1"/>
</dbReference>
<dbReference type="PROSITE" id="PS00623">
    <property type="entry name" value="GMC_OXRED_1"/>
    <property type="match status" value="1"/>
</dbReference>
<feature type="signal peptide" evidence="9">
    <location>
        <begin position="1"/>
        <end position="17"/>
    </location>
</feature>
<evidence type="ECO:0000259" key="10">
    <source>
        <dbReference type="PROSITE" id="PS00623"/>
    </source>
</evidence>
<keyword evidence="3 8" id="KW-0285">Flavoprotein</keyword>
<comment type="similarity">
    <text evidence="2 8">Belongs to the GMC oxidoreductase family.</text>
</comment>
<comment type="cofactor">
    <cofactor evidence="1 7">
        <name>FAD</name>
        <dbReference type="ChEBI" id="CHEBI:57692"/>
    </cofactor>
</comment>
<dbReference type="PANTHER" id="PTHR11552:SF218">
    <property type="entry name" value="GLUCOSE-METHANOL-CHOLINE OXIDOREDUCTASE N-TERMINAL DOMAIN-CONTAINING PROTEIN"/>
    <property type="match status" value="1"/>
</dbReference>
<dbReference type="SUPFAM" id="SSF51905">
    <property type="entry name" value="FAD/NAD(P)-binding domain"/>
    <property type="match status" value="1"/>
</dbReference>
<dbReference type="Pfam" id="PF00732">
    <property type="entry name" value="GMC_oxred_N"/>
    <property type="match status" value="1"/>
</dbReference>
<dbReference type="OrthoDB" id="269227at2759"/>
<gene>
    <name evidence="12" type="ORF">EVG20_g9848</name>
</gene>
<dbReference type="InterPro" id="IPR007867">
    <property type="entry name" value="GMC_OxRtase_C"/>
</dbReference>
<keyword evidence="4 7" id="KW-0274">FAD</keyword>
<dbReference type="Pfam" id="PF05199">
    <property type="entry name" value="GMC_oxred_C"/>
    <property type="match status" value="1"/>
</dbReference>
<evidence type="ECO:0000313" key="13">
    <source>
        <dbReference type="Proteomes" id="UP000298327"/>
    </source>
</evidence>
<reference evidence="12 13" key="1">
    <citation type="submission" date="2019-02" db="EMBL/GenBank/DDBJ databases">
        <title>Genome sequencing of the rare red list fungi Dentipellis fragilis.</title>
        <authorList>
            <person name="Buettner E."/>
            <person name="Kellner H."/>
        </authorList>
    </citation>
    <scope>NUCLEOTIDE SEQUENCE [LARGE SCALE GENOMIC DNA]</scope>
    <source>
        <strain evidence="12 13">DSM 105465</strain>
    </source>
</reference>
<evidence type="ECO:0000256" key="1">
    <source>
        <dbReference type="ARBA" id="ARBA00001974"/>
    </source>
</evidence>
<evidence type="ECO:0000256" key="7">
    <source>
        <dbReference type="PIRSR" id="PIRSR000137-2"/>
    </source>
</evidence>
<keyword evidence="13" id="KW-1185">Reference proteome</keyword>
<keyword evidence="5" id="KW-0560">Oxidoreductase</keyword>
<evidence type="ECO:0000256" key="6">
    <source>
        <dbReference type="PIRSR" id="PIRSR000137-1"/>
    </source>
</evidence>
<evidence type="ECO:0000259" key="11">
    <source>
        <dbReference type="PROSITE" id="PS00624"/>
    </source>
</evidence>
<dbReference type="PIRSF" id="PIRSF000137">
    <property type="entry name" value="Alcohol_oxidase"/>
    <property type="match status" value="1"/>
</dbReference>
<dbReference type="InterPro" id="IPR027424">
    <property type="entry name" value="Glucose_Oxidase_domain_2"/>
</dbReference>
<comment type="caution">
    <text evidence="12">The sequence shown here is derived from an EMBL/GenBank/DDBJ whole genome shotgun (WGS) entry which is preliminary data.</text>
</comment>
<dbReference type="InterPro" id="IPR000172">
    <property type="entry name" value="GMC_OxRdtase_N"/>
</dbReference>
<dbReference type="AlphaFoldDB" id="A0A4Y9XVD0"/>
<evidence type="ECO:0000256" key="8">
    <source>
        <dbReference type="RuleBase" id="RU003968"/>
    </source>
</evidence>
<dbReference type="Gene3D" id="4.10.450.10">
    <property type="entry name" value="Glucose Oxidase, domain 2"/>
    <property type="match status" value="1"/>
</dbReference>
<name>A0A4Y9XVD0_9AGAM</name>
<feature type="domain" description="Glucose-methanol-choline oxidoreductase N-terminal" evidence="10">
    <location>
        <begin position="126"/>
        <end position="149"/>
    </location>
</feature>
<dbReference type="InterPro" id="IPR036188">
    <property type="entry name" value="FAD/NAD-bd_sf"/>
</dbReference>
<feature type="binding site" evidence="7">
    <location>
        <position position="284"/>
    </location>
    <ligand>
        <name>FAD</name>
        <dbReference type="ChEBI" id="CHEBI:57692"/>
    </ligand>
</feature>
<feature type="active site" description="Proton donor" evidence="6">
    <location>
        <position position="578"/>
    </location>
</feature>
<dbReference type="GO" id="GO:0016614">
    <property type="term" value="F:oxidoreductase activity, acting on CH-OH group of donors"/>
    <property type="evidence" value="ECO:0007669"/>
    <property type="project" value="InterPro"/>
</dbReference>
<evidence type="ECO:0000256" key="5">
    <source>
        <dbReference type="ARBA" id="ARBA00023002"/>
    </source>
</evidence>
<proteinExistence type="inferred from homology"/>
<dbReference type="Gene3D" id="3.30.560.10">
    <property type="entry name" value="Glucose Oxidase, domain 3"/>
    <property type="match status" value="1"/>
</dbReference>
<dbReference type="STRING" id="205917.A0A4Y9XVD0"/>
<dbReference type="Proteomes" id="UP000298327">
    <property type="component" value="Unassembled WGS sequence"/>
</dbReference>
<dbReference type="InterPro" id="IPR012132">
    <property type="entry name" value="GMC_OxRdtase"/>
</dbReference>
<sequence>MLALSLLALSLFPYAFGIPDAHSAHTTTHRIHARNIVAQNQVNDTYDFVIVGGGTAGLVLASRLSEDSNTTVLVLEAGDTGDAVAGTIDTPGDAYYQSLLNSGYDWAYPLVAQPQANNRALTWARGKLLGGSSAINGMYYVRPSQIEVDAWANLMTSTDPAATSKWGWDSFYAAMKKSETFNAPSGSIESAANIEFSPSSHGTSGPIHAGYPGYILPIVGSWIPTLAAVGVTESPDAYGGQGWGSFIATSSINSANWTRSYARSGYIDPLPPRSNLQLLPNATVTRLIFGNGTASNNLTATAVEYASSKTAAKKTVNVRKEVLLAGGTIGSPQILMVSGVGPKDVLTAAGVQVLSELPGVGQHLQDHLSTGLVYKTTSQTAASMHTANNFGSVSGGSAAFLSFVNSATAYVNLTTLLGNSAQSFQSSVLGAIDSSATSLSPSQDSTVLAGYKAIYNVSAQQFLSSPVGHIEILLSLTGTPIAGDQIIAVQVGLQHPFSQGQITIKSPDVFDYPTIDPRYLTHSADVQILREGLKFARLVAQTAPLNQTLTGEVSPGSTVNSDADWEAWLANSVGTEFHPSGSCAMLPLNQGGVVDSELKVYGLANVRVIDASAFPVQFAAHLEAPIYGLAEQAANLIRAFYNAEAPAPTTSSSAPAAATQTPAQHSGTIGLRDGRWELMGSIVTLVVLAASTLL</sequence>
<protein>
    <recommendedName>
        <fullName evidence="10 11">Glucose-methanol-choline oxidoreductase N-terminal domain-containing protein</fullName>
    </recommendedName>
</protein>
<organism evidence="12 13">
    <name type="scientific">Dentipellis fragilis</name>
    <dbReference type="NCBI Taxonomy" id="205917"/>
    <lineage>
        <taxon>Eukaryota</taxon>
        <taxon>Fungi</taxon>
        <taxon>Dikarya</taxon>
        <taxon>Basidiomycota</taxon>
        <taxon>Agaricomycotina</taxon>
        <taxon>Agaricomycetes</taxon>
        <taxon>Russulales</taxon>
        <taxon>Hericiaceae</taxon>
        <taxon>Dentipellis</taxon>
    </lineage>
</organism>
<evidence type="ECO:0000313" key="12">
    <source>
        <dbReference type="EMBL" id="TFY54096.1"/>
    </source>
</evidence>
<keyword evidence="9" id="KW-0732">Signal</keyword>
<evidence type="ECO:0000256" key="4">
    <source>
        <dbReference type="ARBA" id="ARBA00022827"/>
    </source>
</evidence>
<dbReference type="PANTHER" id="PTHR11552">
    <property type="entry name" value="GLUCOSE-METHANOL-CHOLINE GMC OXIDOREDUCTASE"/>
    <property type="match status" value="1"/>
</dbReference>